<evidence type="ECO:0000313" key="3">
    <source>
        <dbReference type="Proteomes" id="UP001189429"/>
    </source>
</evidence>
<evidence type="ECO:0008006" key="4">
    <source>
        <dbReference type="Google" id="ProtNLM"/>
    </source>
</evidence>
<evidence type="ECO:0000313" key="2">
    <source>
        <dbReference type="EMBL" id="CAK0833514.1"/>
    </source>
</evidence>
<reference evidence="2" key="1">
    <citation type="submission" date="2023-10" db="EMBL/GenBank/DDBJ databases">
        <authorList>
            <person name="Chen Y."/>
            <person name="Shah S."/>
            <person name="Dougan E. K."/>
            <person name="Thang M."/>
            <person name="Chan C."/>
        </authorList>
    </citation>
    <scope>NUCLEOTIDE SEQUENCE [LARGE SCALE GENOMIC DNA]</scope>
</reference>
<comment type="caution">
    <text evidence="2">The sequence shown here is derived from an EMBL/GenBank/DDBJ whole genome shotgun (WGS) entry which is preliminary data.</text>
</comment>
<dbReference type="Proteomes" id="UP001189429">
    <property type="component" value="Unassembled WGS sequence"/>
</dbReference>
<protein>
    <recommendedName>
        <fullName evidence="4">PDZ domain-containing protein</fullName>
    </recommendedName>
</protein>
<name>A0ABN9SNU3_9DINO</name>
<sequence length="233" mass="25985">MARNDEEDEEGRKPHKANLDDEFLKNPYSGASFRNPFLDRNRLGNRSAPIILQAAEYSYNSLDETLAEWKCVSVSEASLKQMAPQSGISRRSPLQRAALQRLNDLQTGFEFIVALRKSSFVAPRVQRRRPEQKTISGQIVDKLCIEVTDTGASLRVEAINEGLVAVWNRNFERTLALQVRPGDHITKANGKVGGLAILEEMTGPSDQIRLSVRRSPQLQSSRAGSRVPTEMAP</sequence>
<organism evidence="2 3">
    <name type="scientific">Prorocentrum cordatum</name>
    <dbReference type="NCBI Taxonomy" id="2364126"/>
    <lineage>
        <taxon>Eukaryota</taxon>
        <taxon>Sar</taxon>
        <taxon>Alveolata</taxon>
        <taxon>Dinophyceae</taxon>
        <taxon>Prorocentrales</taxon>
        <taxon>Prorocentraceae</taxon>
        <taxon>Prorocentrum</taxon>
    </lineage>
</organism>
<feature type="region of interest" description="Disordered" evidence="1">
    <location>
        <begin position="1"/>
        <end position="21"/>
    </location>
</feature>
<feature type="compositionally biased region" description="Polar residues" evidence="1">
    <location>
        <begin position="214"/>
        <end position="223"/>
    </location>
</feature>
<feature type="region of interest" description="Disordered" evidence="1">
    <location>
        <begin position="212"/>
        <end position="233"/>
    </location>
</feature>
<gene>
    <name evidence="2" type="ORF">PCOR1329_LOCUS31201</name>
</gene>
<dbReference type="EMBL" id="CAUYUJ010012225">
    <property type="protein sequence ID" value="CAK0833514.1"/>
    <property type="molecule type" value="Genomic_DNA"/>
</dbReference>
<evidence type="ECO:0000256" key="1">
    <source>
        <dbReference type="SAM" id="MobiDB-lite"/>
    </source>
</evidence>
<keyword evidence="3" id="KW-1185">Reference proteome</keyword>
<accession>A0ABN9SNU3</accession>
<proteinExistence type="predicted"/>